<proteinExistence type="predicted"/>
<dbReference type="EMBL" id="CP002840">
    <property type="protein sequence ID" value="AEH38933.1"/>
    <property type="molecule type" value="Genomic_DNA"/>
</dbReference>
<evidence type="ECO:0000313" key="2">
    <source>
        <dbReference type="EMBL" id="AEH38933.1"/>
    </source>
</evidence>
<dbReference type="HOGENOM" id="CLU_3057071_0_0_2"/>
<organism evidence="2 3">
    <name type="scientific">Halopiger xanaduensis (strain DSM 18323 / JCM 14033 / SH-6)</name>
    <dbReference type="NCBI Taxonomy" id="797210"/>
    <lineage>
        <taxon>Archaea</taxon>
        <taxon>Methanobacteriati</taxon>
        <taxon>Methanobacteriota</taxon>
        <taxon>Stenosarchaea group</taxon>
        <taxon>Halobacteria</taxon>
        <taxon>Halobacteriales</taxon>
        <taxon>Natrialbaceae</taxon>
        <taxon>Halopiger</taxon>
    </lineage>
</organism>
<dbReference type="KEGG" id="hxa:Halxa_0330"/>
<feature type="compositionally biased region" description="Polar residues" evidence="1">
    <location>
        <begin position="1"/>
        <end position="11"/>
    </location>
</feature>
<dbReference type="Proteomes" id="UP000006794">
    <property type="component" value="Plasmid pHALXA01"/>
</dbReference>
<accession>F8DD46</accession>
<keyword evidence="3" id="KW-1185">Reference proteome</keyword>
<evidence type="ECO:0000313" key="3">
    <source>
        <dbReference type="Proteomes" id="UP000006794"/>
    </source>
</evidence>
<keyword evidence="2" id="KW-0614">Plasmid</keyword>
<name>F8DD46_HALXS</name>
<evidence type="ECO:0008006" key="4">
    <source>
        <dbReference type="Google" id="ProtNLM"/>
    </source>
</evidence>
<protein>
    <recommendedName>
        <fullName evidence="4">Lasso RiPP family leader peptide-containing protein</fullName>
    </recommendedName>
</protein>
<geneLocation type="plasmid" evidence="2 3">
    <name>pHALXA01</name>
</geneLocation>
<feature type="region of interest" description="Disordered" evidence="1">
    <location>
        <begin position="1"/>
        <end position="53"/>
    </location>
</feature>
<evidence type="ECO:0000256" key="1">
    <source>
        <dbReference type="SAM" id="MobiDB-lite"/>
    </source>
</evidence>
<gene>
    <name evidence="2" type="ordered locus">Halxa_0330</name>
</gene>
<dbReference type="AlphaFoldDB" id="F8DD46"/>
<reference evidence="3" key="1">
    <citation type="journal article" date="2012" name="Stand. Genomic Sci.">
        <title>Complete genome sequence of Halopiger xanaduensis type strain (SH-6(T)).</title>
        <authorList>
            <person name="Anderson I."/>
            <person name="Tindall B.J."/>
            <person name="Rohde M."/>
            <person name="Lucas S."/>
            <person name="Han J."/>
            <person name="Lapidus A."/>
            <person name="Cheng J.F."/>
            <person name="Goodwin L."/>
            <person name="Pitluck S."/>
            <person name="Peters L."/>
            <person name="Pati A."/>
            <person name="Mikhailova N."/>
            <person name="Pagani I."/>
            <person name="Teshima H."/>
            <person name="Han C."/>
            <person name="Tapia R."/>
            <person name="Land M."/>
            <person name="Woyke T."/>
            <person name="Klenk H.P."/>
            <person name="Kyrpides N."/>
            <person name="Ivanova N."/>
        </authorList>
    </citation>
    <scope>NUCLEOTIDE SEQUENCE [LARGE SCALE GENOMIC DNA]</scope>
    <source>
        <strain evidence="3">DSM 18323 / JCM 14033 / SH-6</strain>
        <plasmid evidence="3">Plasmid pHALXA01</plasmid>
    </source>
</reference>
<sequence>MSGNKDSSQYSPPELTEYGSIESVTEQVNKEGVASDQWSENTPLLGSIQPAPT</sequence>